<dbReference type="FunFam" id="3.40.50.720:FF:000026">
    <property type="entry name" value="Glyoxylate/hydroxypyruvate reductase B"/>
    <property type="match status" value="1"/>
</dbReference>
<dbReference type="CDD" id="cd05301">
    <property type="entry name" value="GDH"/>
    <property type="match status" value="1"/>
</dbReference>
<comment type="catalytic activity">
    <reaction evidence="3">
        <text>(R)-glycerate + NADP(+) = 3-hydroxypyruvate + NADPH + H(+)</text>
        <dbReference type="Rhea" id="RHEA:18657"/>
        <dbReference type="ChEBI" id="CHEBI:15378"/>
        <dbReference type="ChEBI" id="CHEBI:16659"/>
        <dbReference type="ChEBI" id="CHEBI:17180"/>
        <dbReference type="ChEBI" id="CHEBI:57783"/>
        <dbReference type="ChEBI" id="CHEBI:58349"/>
        <dbReference type="EC" id="1.1.1.81"/>
    </reaction>
</comment>
<comment type="caution">
    <text evidence="12">The sequence shown here is derived from an EMBL/GenBank/DDBJ whole genome shotgun (WGS) entry which is preliminary data.</text>
</comment>
<evidence type="ECO:0000256" key="4">
    <source>
        <dbReference type="ARBA" id="ARBA00052769"/>
    </source>
</evidence>
<feature type="domain" description="D-isomer specific 2-hydroxyacid dehydrogenase catalytic" evidence="10">
    <location>
        <begin position="5"/>
        <end position="317"/>
    </location>
</feature>
<dbReference type="SUPFAM" id="SSF52283">
    <property type="entry name" value="Formate/glycerate dehydrogenase catalytic domain-like"/>
    <property type="match status" value="1"/>
</dbReference>
<dbReference type="InterPro" id="IPR050223">
    <property type="entry name" value="D-isomer_2-hydroxyacid_DH"/>
</dbReference>
<dbReference type="OrthoDB" id="9805416at2"/>
<evidence type="ECO:0000259" key="10">
    <source>
        <dbReference type="Pfam" id="PF00389"/>
    </source>
</evidence>
<evidence type="ECO:0000256" key="8">
    <source>
        <dbReference type="ARBA" id="ARBA00073362"/>
    </source>
</evidence>
<dbReference type="InterPro" id="IPR006140">
    <property type="entry name" value="D-isomer_DH_NAD-bd"/>
</dbReference>
<comment type="catalytic activity">
    <reaction evidence="4">
        <text>glycolate + NADP(+) = glyoxylate + NADPH + H(+)</text>
        <dbReference type="Rhea" id="RHEA:10992"/>
        <dbReference type="ChEBI" id="CHEBI:15378"/>
        <dbReference type="ChEBI" id="CHEBI:29805"/>
        <dbReference type="ChEBI" id="CHEBI:36655"/>
        <dbReference type="ChEBI" id="CHEBI:57783"/>
        <dbReference type="ChEBI" id="CHEBI:58349"/>
        <dbReference type="EC" id="1.1.1.79"/>
    </reaction>
</comment>
<dbReference type="PANTHER" id="PTHR10996">
    <property type="entry name" value="2-HYDROXYACID DEHYDROGENASE-RELATED"/>
    <property type="match status" value="1"/>
</dbReference>
<evidence type="ECO:0000313" key="13">
    <source>
        <dbReference type="Proteomes" id="UP000095658"/>
    </source>
</evidence>
<dbReference type="Pfam" id="PF00389">
    <property type="entry name" value="2-Hacid_dh"/>
    <property type="match status" value="1"/>
</dbReference>
<dbReference type="GO" id="GO:0030267">
    <property type="term" value="F:glyoxylate reductase (NADPH) activity"/>
    <property type="evidence" value="ECO:0007669"/>
    <property type="project" value="UniProtKB-EC"/>
</dbReference>
<evidence type="ECO:0000256" key="6">
    <source>
        <dbReference type="ARBA" id="ARBA00066661"/>
    </source>
</evidence>
<dbReference type="EC" id="1.1.1.81" evidence="7"/>
<dbReference type="SUPFAM" id="SSF51735">
    <property type="entry name" value="NAD(P)-binding Rossmann-fold domains"/>
    <property type="match status" value="1"/>
</dbReference>
<evidence type="ECO:0000256" key="7">
    <source>
        <dbReference type="ARBA" id="ARBA00066674"/>
    </source>
</evidence>
<dbReference type="AlphaFoldDB" id="A0A1E7DNV7"/>
<dbReference type="GO" id="GO:0016618">
    <property type="term" value="F:hydroxypyruvate reductase [NAD(P)H] activity"/>
    <property type="evidence" value="ECO:0007669"/>
    <property type="project" value="UniProtKB-EC"/>
</dbReference>
<comment type="catalytic activity">
    <reaction evidence="2">
        <text>(R)-glycerate + NAD(+) = 3-hydroxypyruvate + NADH + H(+)</text>
        <dbReference type="Rhea" id="RHEA:17905"/>
        <dbReference type="ChEBI" id="CHEBI:15378"/>
        <dbReference type="ChEBI" id="CHEBI:16659"/>
        <dbReference type="ChEBI" id="CHEBI:17180"/>
        <dbReference type="ChEBI" id="CHEBI:57540"/>
        <dbReference type="ChEBI" id="CHEBI:57945"/>
        <dbReference type="EC" id="1.1.1.81"/>
    </reaction>
</comment>
<keyword evidence="12" id="KW-0670">Pyruvate</keyword>
<proteinExistence type="inferred from homology"/>
<dbReference type="PROSITE" id="PS00065">
    <property type="entry name" value="D_2_HYDROXYACID_DH_1"/>
    <property type="match status" value="1"/>
</dbReference>
<organism evidence="12 13">
    <name type="scientific">Domibacillus iocasae</name>
    <dbReference type="NCBI Taxonomy" id="1714016"/>
    <lineage>
        <taxon>Bacteria</taxon>
        <taxon>Bacillati</taxon>
        <taxon>Bacillota</taxon>
        <taxon>Bacilli</taxon>
        <taxon>Bacillales</taxon>
        <taxon>Bacillaceae</taxon>
        <taxon>Domibacillus</taxon>
    </lineage>
</organism>
<dbReference type="GO" id="GO:0005829">
    <property type="term" value="C:cytosol"/>
    <property type="evidence" value="ECO:0007669"/>
    <property type="project" value="TreeGrafter"/>
</dbReference>
<gene>
    <name evidence="12" type="ORF">BA724_05235</name>
</gene>
<reference evidence="12 13" key="1">
    <citation type="submission" date="2016-06" db="EMBL/GenBank/DDBJ databases">
        <title>Domibacillus iocasae genome sequencing.</title>
        <authorList>
            <person name="Verma A."/>
            <person name="Pal Y."/>
            <person name="Ojha A.K."/>
            <person name="Krishnamurthi S."/>
        </authorList>
    </citation>
    <scope>NUCLEOTIDE SEQUENCE [LARGE SCALE GENOMIC DNA]</scope>
    <source>
        <strain evidence="12 13">DSM 29979</strain>
    </source>
</reference>
<dbReference type="InterPro" id="IPR029752">
    <property type="entry name" value="D-isomer_DH_CS1"/>
</dbReference>
<sequence length="319" mass="35450">MKPVVVVYNRLYEEALEYIRASCDVHYFPGYKENYLEFMEALKTADGLIGSGLKVDEDFLDQAPNLKIIANKSVGYDNLDIPLLKKRGIRAANTPGVLNDTVADTIMALMLAAARRVPELDQFVKTGGWTENGFKDHQFGVDVHHKTLGIIGMGGIGSTLAKRAHFGFDMNILYHNRSRNEQAENTYKAVYCQMEELLEQSDFVCVMTPLTPQTKGMIGKHEFTRMKNTAIFINASRGPVIDESALIEALQKKQILAAGLDVFKEEPVERENRLLLMPNVVTLPHIGSATEETRKKMAMLAAENVVAGVTGGQLKTPIF</sequence>
<dbReference type="Gene3D" id="3.40.50.720">
    <property type="entry name" value="NAD(P)-binding Rossmann-like Domain"/>
    <property type="match status" value="2"/>
</dbReference>
<evidence type="ECO:0000256" key="5">
    <source>
        <dbReference type="ARBA" id="ARBA00061278"/>
    </source>
</evidence>
<evidence type="ECO:0000313" key="12">
    <source>
        <dbReference type="EMBL" id="OES44685.1"/>
    </source>
</evidence>
<keyword evidence="1 9" id="KW-0560">Oxidoreductase</keyword>
<evidence type="ECO:0000259" key="11">
    <source>
        <dbReference type="Pfam" id="PF02826"/>
    </source>
</evidence>
<comment type="similarity">
    <text evidence="5">Belongs to the D-isomer specific 2-hydroxyacid dehydrogenase family. GhrB subfamily.</text>
</comment>
<dbReference type="InterPro" id="IPR006139">
    <property type="entry name" value="D-isomer_2_OHA_DH_cat_dom"/>
</dbReference>
<dbReference type="InterPro" id="IPR029753">
    <property type="entry name" value="D-isomer_DH_CS"/>
</dbReference>
<dbReference type="RefSeq" id="WP_069938308.1">
    <property type="nucleotide sequence ID" value="NZ_MAMP01000021.1"/>
</dbReference>
<feature type="domain" description="D-isomer specific 2-hydroxyacid dehydrogenase NAD-binding" evidence="11">
    <location>
        <begin position="107"/>
        <end position="287"/>
    </location>
</feature>
<protein>
    <recommendedName>
        <fullName evidence="8">Glyoxylate/hydroxypyruvate reductase B</fullName>
        <ecNumber evidence="6">1.1.1.79</ecNumber>
        <ecNumber evidence="7">1.1.1.81</ecNumber>
    </recommendedName>
</protein>
<dbReference type="PROSITE" id="PS00671">
    <property type="entry name" value="D_2_HYDROXYACID_DH_3"/>
    <property type="match status" value="1"/>
</dbReference>
<dbReference type="GO" id="GO:0051287">
    <property type="term" value="F:NAD binding"/>
    <property type="evidence" value="ECO:0007669"/>
    <property type="project" value="InterPro"/>
</dbReference>
<dbReference type="EMBL" id="MAMP01000021">
    <property type="protein sequence ID" value="OES44685.1"/>
    <property type="molecule type" value="Genomic_DNA"/>
</dbReference>
<name>A0A1E7DNV7_9BACI</name>
<dbReference type="PANTHER" id="PTHR10996:SF283">
    <property type="entry name" value="GLYOXYLATE_HYDROXYPYRUVATE REDUCTASE B"/>
    <property type="match status" value="1"/>
</dbReference>
<evidence type="ECO:0000256" key="2">
    <source>
        <dbReference type="ARBA" id="ARBA00051801"/>
    </source>
</evidence>
<evidence type="ECO:0000256" key="9">
    <source>
        <dbReference type="RuleBase" id="RU003719"/>
    </source>
</evidence>
<dbReference type="EC" id="1.1.1.79" evidence="6"/>
<evidence type="ECO:0000256" key="1">
    <source>
        <dbReference type="ARBA" id="ARBA00023002"/>
    </source>
</evidence>
<dbReference type="Pfam" id="PF02826">
    <property type="entry name" value="2-Hacid_dh_C"/>
    <property type="match status" value="1"/>
</dbReference>
<dbReference type="InterPro" id="IPR036291">
    <property type="entry name" value="NAD(P)-bd_dom_sf"/>
</dbReference>
<dbReference type="Proteomes" id="UP000095658">
    <property type="component" value="Unassembled WGS sequence"/>
</dbReference>
<dbReference type="STRING" id="1714016.BA724_05235"/>
<keyword evidence="13" id="KW-1185">Reference proteome</keyword>
<accession>A0A1E7DNV7</accession>
<evidence type="ECO:0000256" key="3">
    <source>
        <dbReference type="ARBA" id="ARBA00052239"/>
    </source>
</evidence>